<keyword evidence="1" id="KW-0472">Membrane</keyword>
<feature type="transmembrane region" description="Helical" evidence="1">
    <location>
        <begin position="16"/>
        <end position="35"/>
    </location>
</feature>
<protein>
    <submittedName>
        <fullName evidence="2">ABC-2 family transporter protein</fullName>
    </submittedName>
</protein>
<feature type="transmembrane region" description="Helical" evidence="1">
    <location>
        <begin position="97"/>
        <end position="124"/>
    </location>
</feature>
<dbReference type="Proteomes" id="UP000217209">
    <property type="component" value="Chromosome"/>
</dbReference>
<dbReference type="RefSeq" id="WP_232507218.1">
    <property type="nucleotide sequence ID" value="NZ_CP019688.1"/>
</dbReference>
<evidence type="ECO:0000313" key="2">
    <source>
        <dbReference type="EMBL" id="AQQ15052.1"/>
    </source>
</evidence>
<feature type="transmembrane region" description="Helical" evidence="1">
    <location>
        <begin position="136"/>
        <end position="156"/>
    </location>
</feature>
<sequence length="249" mass="26104">MNLIRNDLLKFRRSHIWAVILLVPLIAVAIGAGNYTVNTEMLSAGWDSYLSQIMLFYGLIFMTAGVAILAAAAWRVEHRGHNWLTMLTSTCSEGSLVASKVASTTIAIAAMHGVLILLALVGGWLLGIPGNIPREFLASALLALAPATAVASWQSLLSMVIRNFAAPIAIGLVVAIVSFGALASGAPGVKFFLPPALLSDTLWLGSSAVADAGALTASTVFTVVAASALMIIVGWFASVVYLRRADARL</sequence>
<keyword evidence="3" id="KW-1185">Reference proteome</keyword>
<organism evidence="2 3">
    <name type="scientific">Corynebacterium glaucum</name>
    <dbReference type="NCBI Taxonomy" id="187491"/>
    <lineage>
        <taxon>Bacteria</taxon>
        <taxon>Bacillati</taxon>
        <taxon>Actinomycetota</taxon>
        <taxon>Actinomycetes</taxon>
        <taxon>Mycobacteriales</taxon>
        <taxon>Corynebacteriaceae</taxon>
        <taxon>Corynebacterium</taxon>
    </lineage>
</organism>
<feature type="transmembrane region" description="Helical" evidence="1">
    <location>
        <begin position="213"/>
        <end position="242"/>
    </location>
</feature>
<dbReference type="EMBL" id="CP019688">
    <property type="protein sequence ID" value="AQQ15052.1"/>
    <property type="molecule type" value="Genomic_DNA"/>
</dbReference>
<reference evidence="2 3" key="1">
    <citation type="submission" date="2016-12" db="EMBL/GenBank/DDBJ databases">
        <authorList>
            <person name="Song W.-J."/>
            <person name="Kurnit D.M."/>
        </authorList>
    </citation>
    <scope>NUCLEOTIDE SEQUENCE [LARGE SCALE GENOMIC DNA]</scope>
    <source>
        <strain evidence="2 3">DSM 30827</strain>
    </source>
</reference>
<keyword evidence="1" id="KW-0812">Transmembrane</keyword>
<evidence type="ECO:0000256" key="1">
    <source>
        <dbReference type="SAM" id="Phobius"/>
    </source>
</evidence>
<feature type="transmembrane region" description="Helical" evidence="1">
    <location>
        <begin position="55"/>
        <end position="76"/>
    </location>
</feature>
<keyword evidence="1" id="KW-1133">Transmembrane helix</keyword>
<dbReference type="AlphaFoldDB" id="A0A1Q2HW43"/>
<gene>
    <name evidence="2" type="ORF">CGLAU_05405</name>
</gene>
<evidence type="ECO:0000313" key="3">
    <source>
        <dbReference type="Proteomes" id="UP000217209"/>
    </source>
</evidence>
<feature type="transmembrane region" description="Helical" evidence="1">
    <location>
        <begin position="168"/>
        <end position="193"/>
    </location>
</feature>
<dbReference type="CDD" id="cd21809">
    <property type="entry name" value="ABC-2_lan_permease-like"/>
    <property type="match status" value="1"/>
</dbReference>
<dbReference type="Pfam" id="PF12730">
    <property type="entry name" value="ABC2_membrane_4"/>
    <property type="match status" value="1"/>
</dbReference>
<dbReference type="KEGG" id="cgv:CGLAU_05405"/>
<accession>A0A1Q2HW43</accession>
<name>A0A1Q2HW43_9CORY</name>
<proteinExistence type="predicted"/>